<proteinExistence type="predicted"/>
<keyword evidence="1" id="KW-1133">Transmembrane helix</keyword>
<evidence type="ECO:0000313" key="3">
    <source>
        <dbReference type="Proteomes" id="UP000736328"/>
    </source>
</evidence>
<keyword evidence="1" id="KW-0812">Transmembrane</keyword>
<comment type="caution">
    <text evidence="2">The sequence shown here is derived from an EMBL/GenBank/DDBJ whole genome shotgun (WGS) entry which is preliminary data.</text>
</comment>
<name>A0A933IAR1_UNCT6</name>
<feature type="transmembrane region" description="Helical" evidence="1">
    <location>
        <begin position="106"/>
        <end position="126"/>
    </location>
</feature>
<evidence type="ECO:0000313" key="2">
    <source>
        <dbReference type="EMBL" id="MBI4725829.1"/>
    </source>
</evidence>
<reference evidence="2" key="1">
    <citation type="submission" date="2020-07" db="EMBL/GenBank/DDBJ databases">
        <title>Huge and variable diversity of episymbiotic CPR bacteria and DPANN archaea in groundwater ecosystems.</title>
        <authorList>
            <person name="He C.Y."/>
            <person name="Keren R."/>
            <person name="Whittaker M."/>
            <person name="Farag I.F."/>
            <person name="Doudna J."/>
            <person name="Cate J.H.D."/>
            <person name="Banfield J.F."/>
        </authorList>
    </citation>
    <scope>NUCLEOTIDE SEQUENCE</scope>
    <source>
        <strain evidence="2">NC_groundwater_1520_Pr4_B-0.1um_53_5</strain>
    </source>
</reference>
<evidence type="ECO:0000256" key="1">
    <source>
        <dbReference type="SAM" id="Phobius"/>
    </source>
</evidence>
<dbReference type="Proteomes" id="UP000736328">
    <property type="component" value="Unassembled WGS sequence"/>
</dbReference>
<sequence>MNASKCLFSRPLPGAANAQLSPRRLLLLKRLSGRRRQEQLFFHCSMALSAFLFFRYCLVEKTLFLNMPFACLMASSTGLRKIPPLVTCNSIFFPLNFSLTAFGNSIFSFFGIIIVMISPLLVKSFYRPDDDRRLMKSFHPDRARRPLPAGCGGQVELALGRAAAALGEGPH</sequence>
<dbReference type="AlphaFoldDB" id="A0A933IAR1"/>
<feature type="transmembrane region" description="Helical" evidence="1">
    <location>
        <begin position="40"/>
        <end position="58"/>
    </location>
</feature>
<protein>
    <submittedName>
        <fullName evidence="2">Uncharacterized protein</fullName>
    </submittedName>
</protein>
<accession>A0A933IAR1</accession>
<dbReference type="EMBL" id="JACQXR010000011">
    <property type="protein sequence ID" value="MBI4725829.1"/>
    <property type="molecule type" value="Genomic_DNA"/>
</dbReference>
<organism evidence="2 3">
    <name type="scientific">candidate division TA06 bacterium</name>
    <dbReference type="NCBI Taxonomy" id="2250710"/>
    <lineage>
        <taxon>Bacteria</taxon>
        <taxon>Bacteria division TA06</taxon>
    </lineage>
</organism>
<gene>
    <name evidence="2" type="ORF">HY768_01155</name>
</gene>
<keyword evidence="1" id="KW-0472">Membrane</keyword>